<gene>
    <name evidence="1" type="ORF">L0Y14_09480</name>
</gene>
<organism evidence="1 2">
    <name type="scientific">Candidatus Endoriftia persephonae</name>
    <dbReference type="NCBI Taxonomy" id="393765"/>
    <lineage>
        <taxon>Bacteria</taxon>
        <taxon>Pseudomonadati</taxon>
        <taxon>Pseudomonadota</taxon>
        <taxon>Gammaproteobacteria</taxon>
        <taxon>Chromatiales</taxon>
        <taxon>Sedimenticolaceae</taxon>
        <taxon>Candidatus Endoriftia</taxon>
    </lineage>
</organism>
<keyword evidence="2" id="KW-1185">Reference proteome</keyword>
<sequence length="279" mass="33402">MELFKYLPPERIDVLENIKIRFTQAYALNDPFESFPAIVQKDRAWYKRQFLKRIENEANQYAFRNKVKRKQYIRARKKEFENFYQCYTDEKWLFEQAQSVIRLDSVVQGYLSLSATNKSILMWSHYAQNHEGFVIGFRREHEYFNYGLMKVKYKDKRPFLDPTQPKQDASLFYTKSTDWKYEEEYRKSIGFVTPIELENGNTLLPFPEEPPDVGDESLHAIRLFDFPKDCVSSIIVGWKSSPKLLSEIEKNLKRHQLESVAIYSATPHKFRYEMEVHEI</sequence>
<accession>A0A9J6ZUN0</accession>
<name>A0A9J6ZUN0_9GAMM</name>
<dbReference type="Proteomes" id="UP001056649">
    <property type="component" value="Chromosome"/>
</dbReference>
<evidence type="ECO:0000313" key="1">
    <source>
        <dbReference type="EMBL" id="USF86376.1"/>
    </source>
</evidence>
<dbReference type="Pfam" id="PF11185">
    <property type="entry name" value="DUF2971"/>
    <property type="match status" value="1"/>
</dbReference>
<dbReference type="AlphaFoldDB" id="A0A9J6ZUN0"/>
<dbReference type="InterPro" id="IPR021352">
    <property type="entry name" value="DUF2971"/>
</dbReference>
<reference evidence="1" key="1">
    <citation type="journal article" date="2022" name="Mol. Ecol. Resour.">
        <title>The complete and closed genome of the facultative generalist Candidatus Endoriftia persephone from deep-sea hydrothermal vents.</title>
        <authorList>
            <person name="de Oliveira A.L."/>
            <person name="Srivastava A."/>
            <person name="Espada-Hinojosa S."/>
            <person name="Bright M."/>
        </authorList>
    </citation>
    <scope>NUCLEOTIDE SEQUENCE</scope>
    <source>
        <strain evidence="1">Tica-EPR-9o50.N</strain>
    </source>
</reference>
<evidence type="ECO:0000313" key="2">
    <source>
        <dbReference type="Proteomes" id="UP001056649"/>
    </source>
</evidence>
<dbReference type="KEGG" id="eps:L0Y14_09480"/>
<dbReference type="EMBL" id="CP090569">
    <property type="protein sequence ID" value="USF86376.1"/>
    <property type="molecule type" value="Genomic_DNA"/>
</dbReference>
<proteinExistence type="predicted"/>
<dbReference type="RefSeq" id="WP_251859174.1">
    <property type="nucleotide sequence ID" value="NZ_CP090569.1"/>
</dbReference>
<protein>
    <submittedName>
        <fullName evidence="1">DUF2971 domain-containing protein</fullName>
    </submittedName>
</protein>